<keyword evidence="6 7" id="KW-0472">Membrane</keyword>
<dbReference type="AlphaFoldDB" id="A0A2A4CPH5"/>
<keyword evidence="9" id="KW-1185">Reference proteome</keyword>
<evidence type="ECO:0000256" key="1">
    <source>
        <dbReference type="ARBA" id="ARBA00004651"/>
    </source>
</evidence>
<proteinExistence type="inferred from homology"/>
<accession>A0A2A4CPH5</accession>
<dbReference type="OrthoDB" id="121744at2"/>
<comment type="similarity">
    <text evidence="2">Belongs to the DoxX family.</text>
</comment>
<name>A0A2A4CPH5_9RHOB</name>
<comment type="caution">
    <text evidence="8">The sequence shown here is derived from an EMBL/GenBank/DDBJ whole genome shotgun (WGS) entry which is preliminary data.</text>
</comment>
<evidence type="ECO:0000256" key="6">
    <source>
        <dbReference type="ARBA" id="ARBA00023136"/>
    </source>
</evidence>
<evidence type="ECO:0000313" key="8">
    <source>
        <dbReference type="EMBL" id="PCD77141.1"/>
    </source>
</evidence>
<dbReference type="InterPro" id="IPR051907">
    <property type="entry name" value="DoxX-like_oxidoreductase"/>
</dbReference>
<organism evidence="8 9">
    <name type="scientific">Pseudothioclava arenosa</name>
    <dbReference type="NCBI Taxonomy" id="1795308"/>
    <lineage>
        <taxon>Bacteria</taxon>
        <taxon>Pseudomonadati</taxon>
        <taxon>Pseudomonadota</taxon>
        <taxon>Alphaproteobacteria</taxon>
        <taxon>Rhodobacterales</taxon>
        <taxon>Paracoccaceae</taxon>
        <taxon>Pseudothioclava</taxon>
    </lineage>
</organism>
<dbReference type="GO" id="GO:0005886">
    <property type="term" value="C:plasma membrane"/>
    <property type="evidence" value="ECO:0007669"/>
    <property type="project" value="UniProtKB-SubCell"/>
</dbReference>
<dbReference type="Proteomes" id="UP000243507">
    <property type="component" value="Unassembled WGS sequence"/>
</dbReference>
<protein>
    <submittedName>
        <fullName evidence="8">DoxX family protein</fullName>
    </submittedName>
</protein>
<feature type="transmembrane region" description="Helical" evidence="7">
    <location>
        <begin position="90"/>
        <end position="108"/>
    </location>
</feature>
<reference evidence="8 9" key="1">
    <citation type="submission" date="2017-09" db="EMBL/GenBank/DDBJ databases">
        <title>A multilocus sequence analysis scheme for characterization of bacteria in the genus Thioclava.</title>
        <authorList>
            <person name="Liu Y."/>
            <person name="Shao Z."/>
        </authorList>
    </citation>
    <scope>NUCLEOTIDE SEQUENCE [LARGE SCALE GENOMIC DNA]</scope>
    <source>
        <strain evidence="8 9">CAU 1312</strain>
    </source>
</reference>
<evidence type="ECO:0000256" key="7">
    <source>
        <dbReference type="SAM" id="Phobius"/>
    </source>
</evidence>
<evidence type="ECO:0000256" key="4">
    <source>
        <dbReference type="ARBA" id="ARBA00022692"/>
    </source>
</evidence>
<dbReference type="InterPro" id="IPR032808">
    <property type="entry name" value="DoxX"/>
</dbReference>
<dbReference type="Pfam" id="PF07681">
    <property type="entry name" value="DoxX"/>
    <property type="match status" value="1"/>
</dbReference>
<evidence type="ECO:0000256" key="3">
    <source>
        <dbReference type="ARBA" id="ARBA00022475"/>
    </source>
</evidence>
<evidence type="ECO:0000256" key="2">
    <source>
        <dbReference type="ARBA" id="ARBA00006679"/>
    </source>
</evidence>
<keyword evidence="4 7" id="KW-0812">Transmembrane</keyword>
<comment type="subcellular location">
    <subcellularLocation>
        <location evidence="1">Cell membrane</location>
        <topology evidence="1">Multi-pass membrane protein</topology>
    </subcellularLocation>
</comment>
<dbReference type="PANTHER" id="PTHR33452:SF1">
    <property type="entry name" value="INNER MEMBRANE PROTEIN YPHA-RELATED"/>
    <property type="match status" value="1"/>
</dbReference>
<evidence type="ECO:0000313" key="9">
    <source>
        <dbReference type="Proteomes" id="UP000243507"/>
    </source>
</evidence>
<keyword evidence="5 7" id="KW-1133">Transmembrane helix</keyword>
<evidence type="ECO:0000256" key="5">
    <source>
        <dbReference type="ARBA" id="ARBA00022989"/>
    </source>
</evidence>
<dbReference type="PANTHER" id="PTHR33452">
    <property type="entry name" value="OXIDOREDUCTASE CATD-RELATED"/>
    <property type="match status" value="1"/>
</dbReference>
<gene>
    <name evidence="8" type="ORF">CLN94_05050</name>
</gene>
<keyword evidence="3" id="KW-1003">Cell membrane</keyword>
<feature type="transmembrane region" description="Helical" evidence="7">
    <location>
        <begin position="114"/>
        <end position="134"/>
    </location>
</feature>
<dbReference type="RefSeq" id="WP_096431810.1">
    <property type="nucleotide sequence ID" value="NZ_NTJD01000003.1"/>
</dbReference>
<dbReference type="EMBL" id="NTJD01000003">
    <property type="protein sequence ID" value="PCD77141.1"/>
    <property type="molecule type" value="Genomic_DNA"/>
</dbReference>
<sequence>MMTLIRKLDAMLGRLPWDLAALALRVFPAWVFHASGRTKIEGGSIKDSTYFLFRHEYNLPVIPPELAAVMATAAELTLPIFLVVGLFTRFAALALLAMTTVIQVFVYPDAWPTHGLWAACFLALIAAGPGQISLDWRLGLGR</sequence>